<gene>
    <name evidence="4" type="ORF">AVDCRST_MAG06-1586</name>
</gene>
<accession>A0A6J4NLN4</accession>
<dbReference type="RefSeq" id="WP_295658118.1">
    <property type="nucleotide sequence ID" value="NZ_CADCUP010000109.1"/>
</dbReference>
<evidence type="ECO:0000259" key="3">
    <source>
        <dbReference type="Pfam" id="PF25302"/>
    </source>
</evidence>
<evidence type="ECO:0000313" key="4">
    <source>
        <dbReference type="EMBL" id="CAA9391075.1"/>
    </source>
</evidence>
<evidence type="ECO:0000256" key="2">
    <source>
        <dbReference type="SAM" id="Phobius"/>
    </source>
</evidence>
<feature type="transmembrane region" description="Helical" evidence="2">
    <location>
        <begin position="62"/>
        <end position="83"/>
    </location>
</feature>
<feature type="region of interest" description="Disordered" evidence="1">
    <location>
        <begin position="87"/>
        <end position="136"/>
    </location>
</feature>
<dbReference type="InterPro" id="IPR057561">
    <property type="entry name" value="NADase_transloc"/>
</dbReference>
<proteinExistence type="predicted"/>
<reference evidence="4" key="1">
    <citation type="submission" date="2020-02" db="EMBL/GenBank/DDBJ databases">
        <authorList>
            <person name="Meier V. D."/>
        </authorList>
    </citation>
    <scope>NUCLEOTIDE SEQUENCE</scope>
    <source>
        <strain evidence="4">AVDCRST_MAG06</strain>
    </source>
</reference>
<dbReference type="Gene3D" id="2.60.120.260">
    <property type="entry name" value="Galactose-binding domain-like"/>
    <property type="match status" value="1"/>
</dbReference>
<protein>
    <recommendedName>
        <fullName evidence="3">NAD glycohydrolase translocation F5/8 type C domain-containing protein</fullName>
    </recommendedName>
</protein>
<dbReference type="Pfam" id="PF25302">
    <property type="entry name" value="NADase_transloc"/>
    <property type="match status" value="1"/>
</dbReference>
<evidence type="ECO:0000256" key="1">
    <source>
        <dbReference type="SAM" id="MobiDB-lite"/>
    </source>
</evidence>
<dbReference type="NCBIfam" id="NF047619">
    <property type="entry name" value="NADase_discoid"/>
    <property type="match status" value="1"/>
</dbReference>
<dbReference type="EMBL" id="CADCUP010000109">
    <property type="protein sequence ID" value="CAA9391075.1"/>
    <property type="molecule type" value="Genomic_DNA"/>
</dbReference>
<feature type="domain" description="NAD glycohydrolase translocation F5/8 type C" evidence="3">
    <location>
        <begin position="135"/>
        <end position="245"/>
    </location>
</feature>
<dbReference type="AlphaFoldDB" id="A0A6J4NLN4"/>
<sequence length="268" mass="27233">MTTCASCGHEQGEGRFCSGCGAPVAPATTRDASATAVQPAVLPVSPAPTGVPAAGRRGVPGWLPWLLGWLVLAVVAAMVGWSLGSDPDAPSRSGAGSTDLPADAGDAGDAGDLGDVTGTATPDVPETAPANRSIDGDPVTYDAAHLLDGDPATAWRMPGDGTGAVLTFRLPGPTRLASVGLVNGYAKVDGPVDWYPRNRRVEAVTWGFDDGTTLRQDLIENPSMQTVAVDDVVTSSVTLTLTSVSAPGAEDGRDFTPVSDVRLIGVSD</sequence>
<name>A0A6J4NLN4_9ACTN</name>
<keyword evidence="2" id="KW-1133">Transmembrane helix</keyword>
<organism evidence="4">
    <name type="scientific">uncultured Nocardioides sp</name>
    <dbReference type="NCBI Taxonomy" id="198441"/>
    <lineage>
        <taxon>Bacteria</taxon>
        <taxon>Bacillati</taxon>
        <taxon>Actinomycetota</taxon>
        <taxon>Actinomycetes</taxon>
        <taxon>Propionibacteriales</taxon>
        <taxon>Nocardioidaceae</taxon>
        <taxon>Nocardioides</taxon>
        <taxon>environmental samples</taxon>
    </lineage>
</organism>
<keyword evidence="2" id="KW-0472">Membrane</keyword>
<keyword evidence="2" id="KW-0812">Transmembrane</keyword>